<evidence type="ECO:0000313" key="3">
    <source>
        <dbReference type="EMBL" id="MDN4577077.1"/>
    </source>
</evidence>
<reference evidence="2" key="1">
    <citation type="submission" date="2018-04" db="EMBL/GenBank/DDBJ databases">
        <authorList>
            <person name="Jy Z."/>
        </authorList>
    </citation>
    <scope>NUCLEOTIDE SEQUENCE</scope>
    <source>
        <strain evidence="3">AS13</strain>
        <strain evidence="2">LA18</strain>
    </source>
</reference>
<organism evidence="2 5">
    <name type="scientific">Pandoraea cepalis</name>
    <dbReference type="NCBI Taxonomy" id="2508294"/>
    <lineage>
        <taxon>Bacteria</taxon>
        <taxon>Pseudomonadati</taxon>
        <taxon>Pseudomonadota</taxon>
        <taxon>Betaproteobacteria</taxon>
        <taxon>Burkholderiales</taxon>
        <taxon>Burkholderiaceae</taxon>
        <taxon>Pandoraea</taxon>
    </lineage>
</organism>
<evidence type="ECO:0000313" key="5">
    <source>
        <dbReference type="Proteomes" id="UP001172791"/>
    </source>
</evidence>
<keyword evidence="4" id="KW-1185">Reference proteome</keyword>
<gene>
    <name evidence="2" type="ORF">DBA34_05230</name>
    <name evidence="3" type="ORF">DBB29_02945</name>
</gene>
<evidence type="ECO:0008006" key="6">
    <source>
        <dbReference type="Google" id="ProtNLM"/>
    </source>
</evidence>
<protein>
    <recommendedName>
        <fullName evidence="6">HEPN AbiU2-like domain-containing protein</fullName>
    </recommendedName>
</protein>
<proteinExistence type="predicted"/>
<name>A0AAW7MIS8_9BURK</name>
<evidence type="ECO:0000256" key="1">
    <source>
        <dbReference type="SAM" id="MobiDB-lite"/>
    </source>
</evidence>
<dbReference type="EMBL" id="QAID01000029">
    <property type="protein sequence ID" value="MDN4577077.1"/>
    <property type="molecule type" value="Genomic_DNA"/>
</dbReference>
<dbReference type="EMBL" id="QAIC01000029">
    <property type="protein sequence ID" value="MDN4572662.1"/>
    <property type="molecule type" value="Genomic_DNA"/>
</dbReference>
<dbReference type="Proteomes" id="UP001172791">
    <property type="component" value="Unassembled WGS sequence"/>
</dbReference>
<accession>A0AAW7MIS8</accession>
<sequence>MFNIAPRQSAIDLNDLSGLLVASLRSIAYFHAMASTAVPHYKMERWRMTADPMEHFWATAIYNASMMAVIDWCKVFGSTNSNHTHWRNVFPASMRQSVRGDLESIAGGKDRWVAYQDLLVTFRDKRAAHHDTNLDALDQLMETPPLELAVDTAIYLRSRIHDAIGIDNGMAEGWISVSVIKEMHDAERKYFRDLEAETTPGLGKAIAANPPTVYKKPIRRVSRKRTLAKHRSPQAHTDRNASPPRRSTR</sequence>
<feature type="compositionally biased region" description="Basic residues" evidence="1">
    <location>
        <begin position="216"/>
        <end position="233"/>
    </location>
</feature>
<feature type="region of interest" description="Disordered" evidence="1">
    <location>
        <begin position="202"/>
        <end position="249"/>
    </location>
</feature>
<evidence type="ECO:0000313" key="2">
    <source>
        <dbReference type="EMBL" id="MDN4572662.1"/>
    </source>
</evidence>
<evidence type="ECO:0000313" key="4">
    <source>
        <dbReference type="Proteomes" id="UP001172788"/>
    </source>
</evidence>
<dbReference type="Proteomes" id="UP001172788">
    <property type="component" value="Unassembled WGS sequence"/>
</dbReference>
<dbReference type="AlphaFoldDB" id="A0AAW7MIS8"/>
<comment type="caution">
    <text evidence="2">The sequence shown here is derived from an EMBL/GenBank/DDBJ whole genome shotgun (WGS) entry which is preliminary data.</text>
</comment>